<comment type="caution">
    <text evidence="2">The sequence shown here is derived from an EMBL/GenBank/DDBJ whole genome shotgun (WGS) entry which is preliminary data.</text>
</comment>
<evidence type="ECO:0000313" key="3">
    <source>
        <dbReference type="Proteomes" id="UP000663879"/>
    </source>
</evidence>
<organism evidence="2 3">
    <name type="scientific">Brachionus calyciflorus</name>
    <dbReference type="NCBI Taxonomy" id="104777"/>
    <lineage>
        <taxon>Eukaryota</taxon>
        <taxon>Metazoa</taxon>
        <taxon>Spiralia</taxon>
        <taxon>Gnathifera</taxon>
        <taxon>Rotifera</taxon>
        <taxon>Eurotatoria</taxon>
        <taxon>Monogononta</taxon>
        <taxon>Pseudotrocha</taxon>
        <taxon>Ploima</taxon>
        <taxon>Brachionidae</taxon>
        <taxon>Brachionus</taxon>
    </lineage>
</organism>
<feature type="chain" id="PRO_5032947341" description="Farnesoic acid O-methyl transferase domain-containing protein" evidence="1">
    <location>
        <begin position="20"/>
        <end position="245"/>
    </location>
</feature>
<accession>A0A814ESG8</accession>
<evidence type="ECO:0008006" key="4">
    <source>
        <dbReference type="Google" id="ProtNLM"/>
    </source>
</evidence>
<keyword evidence="1" id="KW-0732">Signal</keyword>
<dbReference type="AlphaFoldDB" id="A0A814ESG8"/>
<evidence type="ECO:0000313" key="2">
    <source>
        <dbReference type="EMBL" id="CAF0972005.1"/>
    </source>
</evidence>
<sequence>MKIFLLNILILTYFCCCSGQVSGYFRVRNNGAYFAKFRVNFQIGDRFETYYSGDFAVGQSRTLELPIGSGYCEIHVENLVFIGVWRGVFSLGYGDPVTKCFNIWGTTLNPGWEEESCKLILPMFCNATCDSSNVVYIICCIKCMVFYIDETSKCLNVRISQHLNSIKRFIPYINTENEVAMHFRKLGHVIYNDFRVCVFKDNLVDSTFRKTMEMDLIFLFLNVFGFAILNSKIDGLNNLKKLCFL</sequence>
<name>A0A814ESG8_9BILA</name>
<dbReference type="Gene3D" id="2.60.40.1430">
    <property type="entry name" value="Perfringolysin, domain 4"/>
    <property type="match status" value="1"/>
</dbReference>
<dbReference type="Proteomes" id="UP000663879">
    <property type="component" value="Unassembled WGS sequence"/>
</dbReference>
<evidence type="ECO:0000256" key="1">
    <source>
        <dbReference type="SAM" id="SignalP"/>
    </source>
</evidence>
<protein>
    <recommendedName>
        <fullName evidence="4">Farnesoic acid O-methyl transferase domain-containing protein</fullName>
    </recommendedName>
</protein>
<gene>
    <name evidence="2" type="ORF">OXX778_LOCUS14967</name>
</gene>
<reference evidence="2" key="1">
    <citation type="submission" date="2021-02" db="EMBL/GenBank/DDBJ databases">
        <authorList>
            <person name="Nowell W R."/>
        </authorList>
    </citation>
    <scope>NUCLEOTIDE SEQUENCE</scope>
    <source>
        <strain evidence="2">Ploen Becks lab</strain>
    </source>
</reference>
<dbReference type="InterPro" id="IPR038700">
    <property type="entry name" value="Thiol_cytolys_C_sf"/>
</dbReference>
<dbReference type="EMBL" id="CAJNOC010003195">
    <property type="protein sequence ID" value="CAF0972005.1"/>
    <property type="molecule type" value="Genomic_DNA"/>
</dbReference>
<keyword evidence="3" id="KW-1185">Reference proteome</keyword>
<proteinExistence type="predicted"/>
<feature type="signal peptide" evidence="1">
    <location>
        <begin position="1"/>
        <end position="19"/>
    </location>
</feature>